<dbReference type="SUPFAM" id="SSF53720">
    <property type="entry name" value="ALDH-like"/>
    <property type="match status" value="1"/>
</dbReference>
<name>X0TC61_9ZZZZ</name>
<sequence length="83" mass="8799">AGAIFVGNYTPEAVGDYIAGPNHVLPTAGTARFASALSVDNFIKKTSLIQYTQKAFQREAPDIIRLAEVEGLGAHAASIKVRL</sequence>
<proteinExistence type="predicted"/>
<comment type="caution">
    <text evidence="2">The sequence shown here is derived from an EMBL/GenBank/DDBJ whole genome shotgun (WGS) entry which is preliminary data.</text>
</comment>
<reference evidence="2" key="1">
    <citation type="journal article" date="2014" name="Front. Microbiol.">
        <title>High frequency of phylogenetically diverse reductive dehalogenase-homologous genes in deep subseafloor sedimentary metagenomes.</title>
        <authorList>
            <person name="Kawai M."/>
            <person name="Futagami T."/>
            <person name="Toyoda A."/>
            <person name="Takaki Y."/>
            <person name="Nishi S."/>
            <person name="Hori S."/>
            <person name="Arai W."/>
            <person name="Tsubouchi T."/>
            <person name="Morono Y."/>
            <person name="Uchiyama I."/>
            <person name="Ito T."/>
            <person name="Fujiyama A."/>
            <person name="Inagaki F."/>
            <person name="Takami H."/>
        </authorList>
    </citation>
    <scope>NUCLEOTIDE SEQUENCE</scope>
    <source>
        <strain evidence="2">Expedition CK06-06</strain>
    </source>
</reference>
<dbReference type="InterPro" id="IPR016161">
    <property type="entry name" value="Ald_DH/histidinol_DH"/>
</dbReference>
<gene>
    <name evidence="2" type="ORF">S01H1_07051</name>
</gene>
<dbReference type="PANTHER" id="PTHR21256:SF2">
    <property type="entry name" value="HISTIDINE BIOSYNTHESIS TRIFUNCTIONAL PROTEIN"/>
    <property type="match status" value="1"/>
</dbReference>
<evidence type="ECO:0000256" key="1">
    <source>
        <dbReference type="ARBA" id="ARBA00023002"/>
    </source>
</evidence>
<dbReference type="Pfam" id="PF00815">
    <property type="entry name" value="Histidinol_dh"/>
    <property type="match status" value="1"/>
</dbReference>
<dbReference type="EMBL" id="BARS01003636">
    <property type="protein sequence ID" value="GAF84906.1"/>
    <property type="molecule type" value="Genomic_DNA"/>
</dbReference>
<feature type="non-terminal residue" evidence="2">
    <location>
        <position position="1"/>
    </location>
</feature>
<dbReference type="PANTHER" id="PTHR21256">
    <property type="entry name" value="HISTIDINOL DEHYDROGENASE HDH"/>
    <property type="match status" value="1"/>
</dbReference>
<dbReference type="GO" id="GO:0051287">
    <property type="term" value="F:NAD binding"/>
    <property type="evidence" value="ECO:0007669"/>
    <property type="project" value="InterPro"/>
</dbReference>
<keyword evidence="1" id="KW-0560">Oxidoreductase</keyword>
<dbReference type="GO" id="GO:0046872">
    <property type="term" value="F:metal ion binding"/>
    <property type="evidence" value="ECO:0007669"/>
    <property type="project" value="InterPro"/>
</dbReference>
<evidence type="ECO:0008006" key="3">
    <source>
        <dbReference type="Google" id="ProtNLM"/>
    </source>
</evidence>
<accession>X0TC61</accession>
<evidence type="ECO:0000313" key="2">
    <source>
        <dbReference type="EMBL" id="GAF84906.1"/>
    </source>
</evidence>
<dbReference type="GO" id="GO:0004399">
    <property type="term" value="F:histidinol dehydrogenase activity"/>
    <property type="evidence" value="ECO:0007669"/>
    <property type="project" value="TreeGrafter"/>
</dbReference>
<dbReference type="InterPro" id="IPR012131">
    <property type="entry name" value="Hstdl_DH"/>
</dbReference>
<organism evidence="2">
    <name type="scientific">marine sediment metagenome</name>
    <dbReference type="NCBI Taxonomy" id="412755"/>
    <lineage>
        <taxon>unclassified sequences</taxon>
        <taxon>metagenomes</taxon>
        <taxon>ecological metagenomes</taxon>
    </lineage>
</organism>
<protein>
    <recommendedName>
        <fullName evidence="3">Histidinol dehydrogenase</fullName>
    </recommendedName>
</protein>
<dbReference type="Gene3D" id="1.20.5.1300">
    <property type="match status" value="1"/>
</dbReference>
<dbReference type="GO" id="GO:0005829">
    <property type="term" value="C:cytosol"/>
    <property type="evidence" value="ECO:0007669"/>
    <property type="project" value="TreeGrafter"/>
</dbReference>
<dbReference type="GO" id="GO:0000105">
    <property type="term" value="P:L-histidine biosynthetic process"/>
    <property type="evidence" value="ECO:0007669"/>
    <property type="project" value="TreeGrafter"/>
</dbReference>
<dbReference type="AlphaFoldDB" id="X0TC61"/>
<dbReference type="Gene3D" id="3.40.50.1980">
    <property type="entry name" value="Nitrogenase molybdenum iron protein domain"/>
    <property type="match status" value="1"/>
</dbReference>